<dbReference type="STRING" id="229921.ADN01_12495"/>
<name>A0A0N8GP71_9CHLR</name>
<accession>A0A0N8GP71</accession>
<organism evidence="1 2">
    <name type="scientific">Levilinea saccharolytica</name>
    <dbReference type="NCBI Taxonomy" id="229921"/>
    <lineage>
        <taxon>Bacteria</taxon>
        <taxon>Bacillati</taxon>
        <taxon>Chloroflexota</taxon>
        <taxon>Anaerolineae</taxon>
        <taxon>Anaerolineales</taxon>
        <taxon>Anaerolineaceae</taxon>
        <taxon>Levilinea</taxon>
    </lineage>
</organism>
<evidence type="ECO:0000313" key="2">
    <source>
        <dbReference type="Proteomes" id="UP000050501"/>
    </source>
</evidence>
<dbReference type="RefSeq" id="WP_062418116.1">
    <property type="nucleotide sequence ID" value="NZ_DF967974.1"/>
</dbReference>
<comment type="caution">
    <text evidence="1">The sequence shown here is derived from an EMBL/GenBank/DDBJ whole genome shotgun (WGS) entry which is preliminary data.</text>
</comment>
<reference evidence="1 2" key="1">
    <citation type="submission" date="2015-07" db="EMBL/GenBank/DDBJ databases">
        <title>Genome sequence of Levilinea saccharolytica DSM 16555.</title>
        <authorList>
            <person name="Hemp J."/>
            <person name="Ward L.M."/>
            <person name="Pace L.A."/>
            <person name="Fischer W.W."/>
        </authorList>
    </citation>
    <scope>NUCLEOTIDE SEQUENCE [LARGE SCALE GENOMIC DNA]</scope>
    <source>
        <strain evidence="1 2">KIBI-1</strain>
    </source>
</reference>
<dbReference type="EMBL" id="LGCM01000043">
    <property type="protein sequence ID" value="KPL80082.1"/>
    <property type="molecule type" value="Genomic_DNA"/>
</dbReference>
<dbReference type="OrthoDB" id="161879at2"/>
<protein>
    <submittedName>
        <fullName evidence="1">Uncharacterized protein</fullName>
    </submittedName>
</protein>
<sequence length="182" mass="20612">MSEKQAKFLPFHSINEFMLPEYRQTVLTAVFNHLEQLSGARRGTINALVRRMVSVPGFRNSALAPTPMKIKGSAQGFERYPEFVAQILQAWSEINAPLAAQVYELLKARGWEILPPEADRSKLPGFLTEWPAADTYDVLNETYRTMYPDSTASEDDVRLMAVWIGGRLPYSVTEDPDEAEEE</sequence>
<evidence type="ECO:0000313" key="1">
    <source>
        <dbReference type="EMBL" id="KPL80082.1"/>
    </source>
</evidence>
<proteinExistence type="predicted"/>
<gene>
    <name evidence="1" type="ORF">ADN01_12495</name>
</gene>
<dbReference type="Proteomes" id="UP000050501">
    <property type="component" value="Unassembled WGS sequence"/>
</dbReference>
<dbReference type="AlphaFoldDB" id="A0A0N8GP71"/>
<keyword evidence="2" id="KW-1185">Reference proteome</keyword>